<protein>
    <submittedName>
        <fullName evidence="1">Uncharacterized protein</fullName>
    </submittedName>
</protein>
<reference evidence="1" key="1">
    <citation type="submission" date="2023-03" db="EMBL/GenBank/DDBJ databases">
        <authorList>
            <person name="Pearce D."/>
        </authorList>
    </citation>
    <scope>NUCLEOTIDE SEQUENCE</scope>
    <source>
        <strain evidence="1">Mc</strain>
    </source>
</reference>
<gene>
    <name evidence="1" type="ORF">MCNOR_2711</name>
</gene>
<sequence>MSRITCAAGEVQPVSKMNMRNLGAGRPPALSGTAVAVLLLRPRDVGVFGSDMGDSLLGCFEAGRAMRAEPDS</sequence>
<evidence type="ECO:0000313" key="2">
    <source>
        <dbReference type="Proteomes" id="UP001158598"/>
    </source>
</evidence>
<proteinExistence type="predicted"/>
<organism evidence="1 2">
    <name type="scientific">Methylococcus capsulatus</name>
    <dbReference type="NCBI Taxonomy" id="414"/>
    <lineage>
        <taxon>Bacteria</taxon>
        <taxon>Pseudomonadati</taxon>
        <taxon>Pseudomonadota</taxon>
        <taxon>Gammaproteobacteria</taxon>
        <taxon>Methylococcales</taxon>
        <taxon>Methylococcaceae</taxon>
        <taxon>Methylococcus</taxon>
    </lineage>
</organism>
<evidence type="ECO:0000313" key="1">
    <source>
        <dbReference type="EMBL" id="CAI8862513.1"/>
    </source>
</evidence>
<dbReference type="AlphaFoldDB" id="A0AA35XUH7"/>
<dbReference type="Proteomes" id="UP001158598">
    <property type="component" value="Chromosome"/>
</dbReference>
<name>A0AA35XUH7_METCP</name>
<dbReference type="EMBL" id="OX458332">
    <property type="protein sequence ID" value="CAI8862513.1"/>
    <property type="molecule type" value="Genomic_DNA"/>
</dbReference>
<accession>A0AA35XUH7</accession>